<comment type="similarity">
    <text evidence="2">Belongs to the WD repeat EIF2A family.</text>
</comment>
<dbReference type="GO" id="GO:0003743">
    <property type="term" value="F:translation initiation factor activity"/>
    <property type="evidence" value="ECO:0007669"/>
    <property type="project" value="UniProtKB-KW"/>
</dbReference>
<keyword evidence="6" id="KW-0677">Repeat</keyword>
<dbReference type="GO" id="GO:0043022">
    <property type="term" value="F:ribosome binding"/>
    <property type="evidence" value="ECO:0007669"/>
    <property type="project" value="TreeGrafter"/>
</dbReference>
<feature type="domain" description="Translation initiation factor beta propellor-like" evidence="10">
    <location>
        <begin position="177"/>
        <end position="372"/>
    </location>
</feature>
<dbReference type="EMBL" id="LUCM01007756">
    <property type="protein sequence ID" value="KAA0189381.1"/>
    <property type="molecule type" value="Genomic_DNA"/>
</dbReference>
<evidence type="ECO:0000256" key="3">
    <source>
        <dbReference type="ARBA" id="ARBA00013819"/>
    </source>
</evidence>
<dbReference type="GO" id="GO:0006417">
    <property type="term" value="P:regulation of translation"/>
    <property type="evidence" value="ECO:0007669"/>
    <property type="project" value="UniProtKB-KW"/>
</dbReference>
<keyword evidence="12" id="KW-1185">Reference proteome</keyword>
<dbReference type="InterPro" id="IPR011387">
    <property type="entry name" value="TIF2A"/>
</dbReference>
<dbReference type="PANTHER" id="PTHR13227">
    <property type="entry name" value="EUKARYOTIC TRANSLATION INITIATION FACTOR 2A"/>
    <property type="match status" value="1"/>
</dbReference>
<evidence type="ECO:0000259" key="10">
    <source>
        <dbReference type="Pfam" id="PF08662"/>
    </source>
</evidence>
<comment type="function">
    <text evidence="1">Functions in the early steps of protein synthesis of a small number of specific mRNAs. Acts by directing the binding of methionyl-tRNAi to 40S ribosomal subunits. In contrast to the eIF-2 complex, it binds methionyl-tRNAi to 40S subunits in a codon-dependent manner, whereas the eIF-2 complex binds methionyl-tRNAi to 40S subunits in a GTP-dependent manner.</text>
</comment>
<proteinExistence type="inferred from homology"/>
<dbReference type="Gene3D" id="2.130.10.10">
    <property type="entry name" value="YVTN repeat-like/Quinoprotein amine dehydrogenase"/>
    <property type="match status" value="1"/>
</dbReference>
<feature type="region of interest" description="Disordered" evidence="9">
    <location>
        <begin position="471"/>
        <end position="545"/>
    </location>
</feature>
<dbReference type="InterPro" id="IPR013979">
    <property type="entry name" value="TIF_beta_prop-like"/>
</dbReference>
<sequence length="565" mass="62145">MLIKKSLVTPQGKLFLLNDEGVDLIDLNDFVSSRVISTDALRIAVSPCGKVIFVFRNYVASPDNKISTPNVSVIDTETKSLMKEYVHPALNGWQPQWNSNSSVCAFHWNGQIQFYSNNEFGEKPTSQLTVKGMQHFSLSSTPTTPNIAVYVPPKKDQPASVRLFQIRDGQSVAITNKSFYRADTVRLLWNDSGTDLLVLASSTVSDESYYGEQRLHYMTTRQSGDTANVVMSRKGPIHQVAWQPTGVTRKAKSSGSQNLFVVCYGFMPASVTVFGTDCEPRFEFGTGSWNQIYFNPHGNLLLLAGLGSLTGDMCVWSFTQYEKLSTFKTTDVTNVSWLNDGEHLLLSTTAPRMRVDNGFGIWHYSGNQLFFQKVAPRAVPRPATFDLPAATEHELYDVQIVPQNPLPPAPKPKKFDSVPVKSATSSGHTSTSGGVYVPPALRNRSAVARQAVAATYGLDTKAVSKMNIPVGLDPDLCKPSKQKKNKPQKLDDRSSTTSASQPVGQGGTGDNSNKSKQRSQIRKKLAQIEKLKTDQAAGKQLDPNQIEKLASEEQLRAQLAELSLS</sequence>
<accession>A0A8E0VJJ7</accession>
<keyword evidence="8" id="KW-0648">Protein biosynthesis</keyword>
<dbReference type="Proteomes" id="UP000728185">
    <property type="component" value="Unassembled WGS sequence"/>
</dbReference>
<evidence type="ECO:0000256" key="7">
    <source>
        <dbReference type="ARBA" id="ARBA00022845"/>
    </source>
</evidence>
<keyword evidence="7" id="KW-0810">Translation regulation</keyword>
<dbReference type="GO" id="GO:0022627">
    <property type="term" value="C:cytosolic small ribosomal subunit"/>
    <property type="evidence" value="ECO:0007669"/>
    <property type="project" value="TreeGrafter"/>
</dbReference>
<evidence type="ECO:0000256" key="1">
    <source>
        <dbReference type="ARBA" id="ARBA00003993"/>
    </source>
</evidence>
<evidence type="ECO:0000256" key="8">
    <source>
        <dbReference type="ARBA" id="ARBA00022917"/>
    </source>
</evidence>
<evidence type="ECO:0000313" key="12">
    <source>
        <dbReference type="Proteomes" id="UP000728185"/>
    </source>
</evidence>
<dbReference type="OrthoDB" id="2194683at2759"/>
<dbReference type="SUPFAM" id="SSF69322">
    <property type="entry name" value="Tricorn protease domain 2"/>
    <property type="match status" value="1"/>
</dbReference>
<dbReference type="PANTHER" id="PTHR13227:SF0">
    <property type="entry name" value="EUKARYOTIC TRANSLATION INITIATION FACTOR 2A"/>
    <property type="match status" value="1"/>
</dbReference>
<feature type="region of interest" description="Disordered" evidence="9">
    <location>
        <begin position="402"/>
        <end position="438"/>
    </location>
</feature>
<feature type="compositionally biased region" description="Low complexity" evidence="9">
    <location>
        <begin position="422"/>
        <end position="434"/>
    </location>
</feature>
<evidence type="ECO:0000256" key="5">
    <source>
        <dbReference type="ARBA" id="ARBA00022574"/>
    </source>
</evidence>
<evidence type="ECO:0000313" key="11">
    <source>
        <dbReference type="EMBL" id="KAA0189381.1"/>
    </source>
</evidence>
<dbReference type="GO" id="GO:0003729">
    <property type="term" value="F:mRNA binding"/>
    <property type="evidence" value="ECO:0007669"/>
    <property type="project" value="TreeGrafter"/>
</dbReference>
<organism evidence="11 12">
    <name type="scientific">Fasciolopsis buskii</name>
    <dbReference type="NCBI Taxonomy" id="27845"/>
    <lineage>
        <taxon>Eukaryota</taxon>
        <taxon>Metazoa</taxon>
        <taxon>Spiralia</taxon>
        <taxon>Lophotrochozoa</taxon>
        <taxon>Platyhelminthes</taxon>
        <taxon>Trematoda</taxon>
        <taxon>Digenea</taxon>
        <taxon>Plagiorchiida</taxon>
        <taxon>Echinostomata</taxon>
        <taxon>Echinostomatoidea</taxon>
        <taxon>Fasciolidae</taxon>
        <taxon>Fasciolopsis</taxon>
    </lineage>
</organism>
<evidence type="ECO:0000256" key="4">
    <source>
        <dbReference type="ARBA" id="ARBA00022540"/>
    </source>
</evidence>
<dbReference type="AlphaFoldDB" id="A0A8E0VJJ7"/>
<gene>
    <name evidence="11" type="ORF">FBUS_08010</name>
</gene>
<dbReference type="Pfam" id="PF08662">
    <property type="entry name" value="eIF2A"/>
    <property type="match status" value="1"/>
</dbReference>
<protein>
    <recommendedName>
        <fullName evidence="3">Eukaryotic translation initiation factor 2A</fullName>
    </recommendedName>
</protein>
<dbReference type="InterPro" id="IPR015943">
    <property type="entry name" value="WD40/YVTN_repeat-like_dom_sf"/>
</dbReference>
<dbReference type="GO" id="GO:0000049">
    <property type="term" value="F:tRNA binding"/>
    <property type="evidence" value="ECO:0007669"/>
    <property type="project" value="TreeGrafter"/>
</dbReference>
<feature type="compositionally biased region" description="Basic residues" evidence="9">
    <location>
        <begin position="515"/>
        <end position="525"/>
    </location>
</feature>
<keyword evidence="5" id="KW-0853">WD repeat</keyword>
<reference evidence="11" key="1">
    <citation type="submission" date="2019-05" db="EMBL/GenBank/DDBJ databases">
        <title>Annotation for the trematode Fasciolopsis buski.</title>
        <authorList>
            <person name="Choi Y.-J."/>
        </authorList>
    </citation>
    <scope>NUCLEOTIDE SEQUENCE</scope>
    <source>
        <strain evidence="11">HT</strain>
        <tissue evidence="11">Whole worm</tissue>
    </source>
</reference>
<keyword evidence="4 11" id="KW-0396">Initiation factor</keyword>
<evidence type="ECO:0000256" key="9">
    <source>
        <dbReference type="SAM" id="MobiDB-lite"/>
    </source>
</evidence>
<evidence type="ECO:0000256" key="2">
    <source>
        <dbReference type="ARBA" id="ARBA00009573"/>
    </source>
</evidence>
<name>A0A8E0VJJ7_9TREM</name>
<comment type="caution">
    <text evidence="11">The sequence shown here is derived from an EMBL/GenBank/DDBJ whole genome shotgun (WGS) entry which is preliminary data.</text>
</comment>
<evidence type="ECO:0000256" key="6">
    <source>
        <dbReference type="ARBA" id="ARBA00022737"/>
    </source>
</evidence>